<sequence>MSPPNDTTKSLITESDSESTPLLYNASGSGSSAPAYAYAPSQAPISNTTTPYSYPLYPGHVHIKRRVNLKESACRWLTNVFWGGFSLFVLSCMYIIVMHSLRGPLRYYEYPIPNDVDLDRCVSAWSGQSNNAGSFYPYSSSASFDFPLPSKTLLLFSKGGHSNGQLKVTHSSEVTEQVRVAVTVKYHKASVRDAAKVCLIERYKGESGVGIFAPSPQRHYYSAAELLFFDVELTLPLTELKSGGYIKGLSTDVNNFSQDLDSLSDVHFGDISLVGTNGKIQAEILMAETATLVNSNAGVEITALVARSARVSTSNGHISGGYGVSDSLDLHASNGSINVAVHVNGSDNKMPKTLVMHTSNGALHCVVNLDTAYEKPGAFHIEAQTSNAALNAQIASAPLDSVLTVEAKTSNHQAVLSLPSMYEGSFSVSTSNAPVTVERANPHEQDPACDSEPDEKCDSRSRMIERSTVVKRRSVAGAVYWDKRNADRGGATLMTSDGPATLYV</sequence>
<feature type="domain" description="DUF7330" evidence="3">
    <location>
        <begin position="311"/>
        <end position="438"/>
    </location>
</feature>
<gene>
    <name evidence="4" type="ORF">MVEN_02173700</name>
</gene>
<dbReference type="EMBL" id="JACAZI010000023">
    <property type="protein sequence ID" value="KAF7336256.1"/>
    <property type="molecule type" value="Genomic_DNA"/>
</dbReference>
<feature type="compositionally biased region" description="Polar residues" evidence="1">
    <location>
        <begin position="1"/>
        <end position="22"/>
    </location>
</feature>
<comment type="caution">
    <text evidence="4">The sequence shown here is derived from an EMBL/GenBank/DDBJ whole genome shotgun (WGS) entry which is preliminary data.</text>
</comment>
<reference evidence="4" key="1">
    <citation type="submission" date="2020-05" db="EMBL/GenBank/DDBJ databases">
        <title>Mycena genomes resolve the evolution of fungal bioluminescence.</title>
        <authorList>
            <person name="Tsai I.J."/>
        </authorList>
    </citation>
    <scope>NUCLEOTIDE SEQUENCE</scope>
    <source>
        <strain evidence="4">CCC161011</strain>
    </source>
</reference>
<feature type="region of interest" description="Disordered" evidence="1">
    <location>
        <begin position="1"/>
        <end position="24"/>
    </location>
</feature>
<proteinExistence type="predicted"/>
<dbReference type="Pfam" id="PF24016">
    <property type="entry name" value="DUF7330"/>
    <property type="match status" value="1"/>
</dbReference>
<protein>
    <recommendedName>
        <fullName evidence="3">DUF7330 domain-containing protein</fullName>
    </recommendedName>
</protein>
<evidence type="ECO:0000256" key="1">
    <source>
        <dbReference type="SAM" id="MobiDB-lite"/>
    </source>
</evidence>
<evidence type="ECO:0000259" key="3">
    <source>
        <dbReference type="Pfam" id="PF24016"/>
    </source>
</evidence>
<dbReference type="AlphaFoldDB" id="A0A8H6X944"/>
<dbReference type="OrthoDB" id="5570013at2759"/>
<keyword evidence="2" id="KW-0812">Transmembrane</keyword>
<keyword evidence="2" id="KW-1133">Transmembrane helix</keyword>
<evidence type="ECO:0000313" key="4">
    <source>
        <dbReference type="EMBL" id="KAF7336256.1"/>
    </source>
</evidence>
<keyword evidence="5" id="KW-1185">Reference proteome</keyword>
<evidence type="ECO:0000313" key="5">
    <source>
        <dbReference type="Proteomes" id="UP000620124"/>
    </source>
</evidence>
<dbReference type="Proteomes" id="UP000620124">
    <property type="component" value="Unassembled WGS sequence"/>
</dbReference>
<feature type="transmembrane region" description="Helical" evidence="2">
    <location>
        <begin position="76"/>
        <end position="97"/>
    </location>
</feature>
<dbReference type="InterPro" id="IPR055754">
    <property type="entry name" value="DUF7330"/>
</dbReference>
<evidence type="ECO:0000256" key="2">
    <source>
        <dbReference type="SAM" id="Phobius"/>
    </source>
</evidence>
<organism evidence="4 5">
    <name type="scientific">Mycena venus</name>
    <dbReference type="NCBI Taxonomy" id="2733690"/>
    <lineage>
        <taxon>Eukaryota</taxon>
        <taxon>Fungi</taxon>
        <taxon>Dikarya</taxon>
        <taxon>Basidiomycota</taxon>
        <taxon>Agaricomycotina</taxon>
        <taxon>Agaricomycetes</taxon>
        <taxon>Agaricomycetidae</taxon>
        <taxon>Agaricales</taxon>
        <taxon>Marasmiineae</taxon>
        <taxon>Mycenaceae</taxon>
        <taxon>Mycena</taxon>
    </lineage>
</organism>
<accession>A0A8H6X944</accession>
<keyword evidence="2" id="KW-0472">Membrane</keyword>
<name>A0A8H6X944_9AGAR</name>